<feature type="domain" description="Helix-hairpin-helix DNA-binding motif class 1" evidence="6">
    <location>
        <begin position="75"/>
        <end position="94"/>
    </location>
</feature>
<dbReference type="SUPFAM" id="SSF47781">
    <property type="entry name" value="RuvA domain 2-like"/>
    <property type="match status" value="1"/>
</dbReference>
<evidence type="ECO:0000256" key="3">
    <source>
        <dbReference type="ARBA" id="ARBA00070757"/>
    </source>
</evidence>
<accession>A0A090VTR9</accession>
<protein>
    <recommendedName>
        <fullName evidence="3">Uncharacterized protein YbaV</fullName>
    </recommendedName>
</protein>
<dbReference type="eggNOG" id="COG1555">
    <property type="taxonomic scope" value="Bacteria"/>
</dbReference>
<dbReference type="GO" id="GO:0015627">
    <property type="term" value="C:type II protein secretion system complex"/>
    <property type="evidence" value="ECO:0007669"/>
    <property type="project" value="TreeGrafter"/>
</dbReference>
<evidence type="ECO:0000313" key="8">
    <source>
        <dbReference type="Proteomes" id="UP000029462"/>
    </source>
</evidence>
<dbReference type="EMBL" id="BBMZ01000012">
    <property type="protein sequence ID" value="GAL58562.1"/>
    <property type="molecule type" value="Genomic_DNA"/>
</dbReference>
<dbReference type="PANTHER" id="PTHR21180:SF32">
    <property type="entry name" value="ENDONUCLEASE_EXONUCLEASE_PHOSPHATASE FAMILY DOMAIN-CONTAINING PROTEIN 1"/>
    <property type="match status" value="1"/>
</dbReference>
<name>A0A090VTR9_PSEVU</name>
<keyword evidence="8" id="KW-1185">Reference proteome</keyword>
<dbReference type="STRING" id="1115515.EV102420_12_00680"/>
<dbReference type="GO" id="GO:0006281">
    <property type="term" value="P:DNA repair"/>
    <property type="evidence" value="ECO:0007669"/>
    <property type="project" value="InterPro"/>
</dbReference>
<dbReference type="Proteomes" id="UP000029462">
    <property type="component" value="Unassembled WGS sequence"/>
</dbReference>
<dbReference type="NCBIfam" id="TIGR00426">
    <property type="entry name" value="competence protein ComEA helix-hairpin-helix repeat region"/>
    <property type="match status" value="1"/>
</dbReference>
<proteinExistence type="predicted"/>
<evidence type="ECO:0000256" key="5">
    <source>
        <dbReference type="SAM" id="SignalP"/>
    </source>
</evidence>
<evidence type="ECO:0000256" key="2">
    <source>
        <dbReference type="ARBA" id="ARBA00022737"/>
    </source>
</evidence>
<evidence type="ECO:0000256" key="4">
    <source>
        <dbReference type="SAM" id="MobiDB-lite"/>
    </source>
</evidence>
<feature type="signal peptide" evidence="5">
    <location>
        <begin position="1"/>
        <end position="25"/>
    </location>
</feature>
<dbReference type="GO" id="GO:0015628">
    <property type="term" value="P:protein secretion by the type II secretion system"/>
    <property type="evidence" value="ECO:0007669"/>
    <property type="project" value="TreeGrafter"/>
</dbReference>
<dbReference type="InterPro" id="IPR051675">
    <property type="entry name" value="Endo/Exo/Phosphatase_dom_1"/>
</dbReference>
<organism evidence="7 8">
    <name type="scientific">Pseudescherichia vulneris NBRC 102420</name>
    <dbReference type="NCBI Taxonomy" id="1115515"/>
    <lineage>
        <taxon>Bacteria</taxon>
        <taxon>Pseudomonadati</taxon>
        <taxon>Pseudomonadota</taxon>
        <taxon>Gammaproteobacteria</taxon>
        <taxon>Enterobacterales</taxon>
        <taxon>Enterobacteriaceae</taxon>
        <taxon>Pseudescherichia</taxon>
    </lineage>
</organism>
<comment type="caution">
    <text evidence="7">The sequence shown here is derived from an EMBL/GenBank/DDBJ whole genome shotgun (WGS) entry which is preliminary data.</text>
</comment>
<dbReference type="InterPro" id="IPR003583">
    <property type="entry name" value="Hlx-hairpin-Hlx_DNA-bd_motif"/>
</dbReference>
<dbReference type="PANTHER" id="PTHR21180">
    <property type="entry name" value="ENDONUCLEASE/EXONUCLEASE/PHOSPHATASE FAMILY DOMAIN-CONTAINING PROTEIN 1"/>
    <property type="match status" value="1"/>
</dbReference>
<dbReference type="Pfam" id="PF12836">
    <property type="entry name" value="HHH_3"/>
    <property type="match status" value="1"/>
</dbReference>
<reference evidence="7 8" key="1">
    <citation type="submission" date="2014-09" db="EMBL/GenBank/DDBJ databases">
        <title>Whole genome shotgun sequence of Escherichia vulneris NBRC 102420.</title>
        <authorList>
            <person name="Yoshida Y."/>
            <person name="Hosoyama A."/>
            <person name="Tsuchikane K."/>
            <person name="Ohji S."/>
            <person name="Ichikawa N."/>
            <person name="Kimura A."/>
            <person name="Yamazoe A."/>
            <person name="Ezaki T."/>
            <person name="Fujita N."/>
        </authorList>
    </citation>
    <scope>NUCLEOTIDE SEQUENCE [LARGE SCALE GENOMIC DNA]</scope>
    <source>
        <strain evidence="7 8">NBRC 102420</strain>
    </source>
</reference>
<keyword evidence="1 5" id="KW-0732">Signal</keyword>
<gene>
    <name evidence="7" type="primary">ybaV</name>
    <name evidence="7" type="ORF">EV102420_12_00680</name>
</gene>
<dbReference type="AlphaFoldDB" id="A0A090VTR9"/>
<evidence type="ECO:0000313" key="7">
    <source>
        <dbReference type="EMBL" id="GAL58562.1"/>
    </source>
</evidence>
<dbReference type="RefSeq" id="WP_042391605.1">
    <property type="nucleotide sequence ID" value="NZ_BBMZ01000012.1"/>
</dbReference>
<dbReference type="Gene3D" id="1.10.150.280">
    <property type="entry name" value="AF1531-like domain"/>
    <property type="match status" value="1"/>
</dbReference>
<feature type="region of interest" description="Disordered" evidence="4">
    <location>
        <begin position="29"/>
        <end position="64"/>
    </location>
</feature>
<feature type="compositionally biased region" description="Low complexity" evidence="4">
    <location>
        <begin position="43"/>
        <end position="56"/>
    </location>
</feature>
<feature type="chain" id="PRO_5001865529" description="Uncharacterized protein YbaV" evidence="5">
    <location>
        <begin position="26"/>
        <end position="127"/>
    </location>
</feature>
<dbReference type="FunFam" id="1.10.150.280:FF:000001">
    <property type="entry name" value="Competence protein ComEA helix-hairpin-helix repeat region"/>
    <property type="match status" value="1"/>
</dbReference>
<keyword evidence="2" id="KW-0677">Repeat</keyword>
<dbReference type="GO" id="GO:0003677">
    <property type="term" value="F:DNA binding"/>
    <property type="evidence" value="ECO:0007669"/>
    <property type="project" value="InterPro"/>
</dbReference>
<evidence type="ECO:0000259" key="6">
    <source>
        <dbReference type="SMART" id="SM00278"/>
    </source>
</evidence>
<sequence length="127" mass="13234">MKRGIKIAVMTLTLTCAALSQQALAADAPVKSPQAQTVQGKSAAAGPEAKAKAPQAVKGDEEPTRVSINTASAEALAQAMNGVGLKKAQAIVSYRDEYGPFKTLEDLQQVPGMGASLVERNLDRLTL</sequence>
<dbReference type="InterPro" id="IPR004509">
    <property type="entry name" value="Competence_ComEA_HhH"/>
</dbReference>
<evidence type="ECO:0000256" key="1">
    <source>
        <dbReference type="ARBA" id="ARBA00022729"/>
    </source>
</evidence>
<dbReference type="InterPro" id="IPR010994">
    <property type="entry name" value="RuvA_2-like"/>
</dbReference>
<feature type="domain" description="Helix-hairpin-helix DNA-binding motif class 1" evidence="6">
    <location>
        <begin position="105"/>
        <end position="124"/>
    </location>
</feature>
<dbReference type="SMART" id="SM00278">
    <property type="entry name" value="HhH1"/>
    <property type="match status" value="2"/>
</dbReference>
<dbReference type="OrthoDB" id="7510573at2"/>